<dbReference type="EMBL" id="DVNJ01000018">
    <property type="protein sequence ID" value="HIU62818.1"/>
    <property type="molecule type" value="Genomic_DNA"/>
</dbReference>
<feature type="signal peptide" evidence="2">
    <location>
        <begin position="1"/>
        <end position="20"/>
    </location>
</feature>
<protein>
    <recommendedName>
        <fullName evidence="5">Spore maturation protein</fullName>
    </recommendedName>
</protein>
<reference evidence="3" key="2">
    <citation type="journal article" date="2021" name="PeerJ">
        <title>Extensive microbial diversity within the chicken gut microbiome revealed by metagenomics and culture.</title>
        <authorList>
            <person name="Gilroy R."/>
            <person name="Ravi A."/>
            <person name="Getino M."/>
            <person name="Pursley I."/>
            <person name="Horton D.L."/>
            <person name="Alikhan N.F."/>
            <person name="Baker D."/>
            <person name="Gharbi K."/>
            <person name="Hall N."/>
            <person name="Watson M."/>
            <person name="Adriaenssens E.M."/>
            <person name="Foster-Nyarko E."/>
            <person name="Jarju S."/>
            <person name="Secka A."/>
            <person name="Antonio M."/>
            <person name="Oren A."/>
            <person name="Chaudhuri R.R."/>
            <person name="La Ragione R."/>
            <person name="Hildebrand F."/>
            <person name="Pallen M.J."/>
        </authorList>
    </citation>
    <scope>NUCLEOTIDE SEQUENCE</scope>
    <source>
        <strain evidence="3">9366</strain>
    </source>
</reference>
<feature type="transmembrane region" description="Helical" evidence="1">
    <location>
        <begin position="125"/>
        <end position="146"/>
    </location>
</feature>
<keyword evidence="2" id="KW-0732">Signal</keyword>
<feature type="transmembrane region" description="Helical" evidence="1">
    <location>
        <begin position="158"/>
        <end position="184"/>
    </location>
</feature>
<comment type="caution">
    <text evidence="3">The sequence shown here is derived from an EMBL/GenBank/DDBJ whole genome shotgun (WGS) entry which is preliminary data.</text>
</comment>
<proteinExistence type="predicted"/>
<name>A0A9D1MLN6_9FIRM</name>
<reference evidence="3" key="1">
    <citation type="submission" date="2020-10" db="EMBL/GenBank/DDBJ databases">
        <authorList>
            <person name="Gilroy R."/>
        </authorList>
    </citation>
    <scope>NUCLEOTIDE SEQUENCE</scope>
    <source>
        <strain evidence="3">9366</strain>
    </source>
</reference>
<dbReference type="AlphaFoldDB" id="A0A9D1MLN6"/>
<keyword evidence="1" id="KW-1133">Transmembrane helix</keyword>
<sequence>MNTVFFLMLTASLVALTAIAPDAAFSVMLTGAGKAVETGLSLFAVYAVWLSVLEIMEKTGISRAIYRLFAPLFKKMFKGESEKAVEYVSLNVSANLLGMGSAATPAGIKAMEHMSKKSEKASDNMILFFVINATSVQLIPATIVGMRAAAGSASPSDIILPTLGGTLAAALAGVALAGLCAFAAKKGLPLRGKLARR</sequence>
<accession>A0A9D1MLN6</accession>
<evidence type="ECO:0000256" key="2">
    <source>
        <dbReference type="SAM" id="SignalP"/>
    </source>
</evidence>
<organism evidence="3 4">
    <name type="scientific">Candidatus Caccalectryoclostridium excrementigallinarum</name>
    <dbReference type="NCBI Taxonomy" id="2840710"/>
    <lineage>
        <taxon>Bacteria</taxon>
        <taxon>Bacillati</taxon>
        <taxon>Bacillota</taxon>
        <taxon>Clostridia</taxon>
        <taxon>Christensenellales</taxon>
        <taxon>Christensenellaceae</taxon>
        <taxon>Christensenellaceae incertae sedis</taxon>
        <taxon>Candidatus Caccalectryoclostridium</taxon>
    </lineage>
</organism>
<keyword evidence="1" id="KW-0472">Membrane</keyword>
<dbReference type="Proteomes" id="UP000824145">
    <property type="component" value="Unassembled WGS sequence"/>
</dbReference>
<feature type="transmembrane region" description="Helical" evidence="1">
    <location>
        <begin position="40"/>
        <end position="56"/>
    </location>
</feature>
<gene>
    <name evidence="3" type="ORF">IAB07_03500</name>
</gene>
<evidence type="ECO:0008006" key="5">
    <source>
        <dbReference type="Google" id="ProtNLM"/>
    </source>
</evidence>
<feature type="chain" id="PRO_5039610230" description="Spore maturation protein" evidence="2">
    <location>
        <begin position="21"/>
        <end position="197"/>
    </location>
</feature>
<evidence type="ECO:0000313" key="3">
    <source>
        <dbReference type="EMBL" id="HIU62818.1"/>
    </source>
</evidence>
<keyword evidence="1" id="KW-0812">Transmembrane</keyword>
<evidence type="ECO:0000256" key="1">
    <source>
        <dbReference type="SAM" id="Phobius"/>
    </source>
</evidence>
<evidence type="ECO:0000313" key="4">
    <source>
        <dbReference type="Proteomes" id="UP000824145"/>
    </source>
</evidence>